<dbReference type="Pfam" id="PF00918">
    <property type="entry name" value="Gastrin"/>
    <property type="match status" value="1"/>
</dbReference>
<feature type="region of interest" description="Disordered" evidence="8">
    <location>
        <begin position="16"/>
        <end position="72"/>
    </location>
</feature>
<comment type="similarity">
    <text evidence="2 7">Belongs to the gastrin/cholecystokinin family.</text>
</comment>
<evidence type="ECO:0000256" key="5">
    <source>
        <dbReference type="ARBA" id="ARBA00022685"/>
    </source>
</evidence>
<dbReference type="PANTHER" id="PTHR10786">
    <property type="entry name" value="CHOLECYSTOKININ"/>
    <property type="match status" value="1"/>
</dbReference>
<dbReference type="GeneID" id="105018885"/>
<dbReference type="Ensembl" id="ENSELUT00000108126.1">
    <property type="protein sequence ID" value="ENSELUP00000095033.1"/>
    <property type="gene ID" value="ENSELUG00000004525.3"/>
</dbReference>
<dbReference type="InterPro" id="IPR015499">
    <property type="entry name" value="CCK-like"/>
</dbReference>
<comment type="subcellular location">
    <subcellularLocation>
        <location evidence="1 7">Secreted</location>
    </subcellularLocation>
</comment>
<dbReference type="CTD" id="100007763"/>
<keyword evidence="9" id="KW-0732">Signal</keyword>
<dbReference type="InterPro" id="IPR013152">
    <property type="entry name" value="Gastrin/cholecystokinin_CS"/>
</dbReference>
<reference evidence="11" key="3">
    <citation type="submission" date="2025-09" db="UniProtKB">
        <authorList>
            <consortium name="Ensembl"/>
        </authorList>
    </citation>
    <scope>IDENTIFICATION</scope>
</reference>
<evidence type="ECO:0000256" key="2">
    <source>
        <dbReference type="ARBA" id="ARBA00006273"/>
    </source>
</evidence>
<evidence type="ECO:0000256" key="4">
    <source>
        <dbReference type="ARBA" id="ARBA00022641"/>
    </source>
</evidence>
<dbReference type="Proteomes" id="UP000265140">
    <property type="component" value="Chromosome 20"/>
</dbReference>
<feature type="domain" description="Gastrin/cholecystokinin peptide hormone" evidence="10">
    <location>
        <begin position="4"/>
        <end position="129"/>
    </location>
</feature>
<dbReference type="GO" id="GO:0007586">
    <property type="term" value="P:digestion"/>
    <property type="evidence" value="ECO:0007669"/>
    <property type="project" value="InterPro"/>
</dbReference>
<sequence length="131" mass="14289">MNVGICVCVLLAALSSSGMGRPSHPQDKGKAALPRLDGAVSPQHTRHARSAPLSSQLTTFSKPTEDEGETRTSLSELLARLISRKGSFQKNLSLNSRASGPGPSHRIKDRDYLGWMDFGRRSAEEYEEYSS</sequence>
<organism evidence="11 12">
    <name type="scientific">Esox lucius</name>
    <name type="common">Northern pike</name>
    <dbReference type="NCBI Taxonomy" id="8010"/>
    <lineage>
        <taxon>Eukaryota</taxon>
        <taxon>Metazoa</taxon>
        <taxon>Chordata</taxon>
        <taxon>Craniata</taxon>
        <taxon>Vertebrata</taxon>
        <taxon>Euteleostomi</taxon>
        <taxon>Actinopterygii</taxon>
        <taxon>Neopterygii</taxon>
        <taxon>Teleostei</taxon>
        <taxon>Protacanthopterygii</taxon>
        <taxon>Esociformes</taxon>
        <taxon>Esocidae</taxon>
        <taxon>Esox</taxon>
    </lineage>
</organism>
<evidence type="ECO:0000256" key="6">
    <source>
        <dbReference type="ARBA" id="ARBA00022815"/>
    </source>
</evidence>
<reference evidence="11 12" key="1">
    <citation type="submission" date="2020-02" db="EMBL/GenBank/DDBJ databases">
        <title>Esox lucius (northern pike) genome, fEsoLuc1, primary haplotype.</title>
        <authorList>
            <person name="Myers G."/>
            <person name="Karagic N."/>
            <person name="Meyer A."/>
            <person name="Pippel M."/>
            <person name="Reichard M."/>
            <person name="Winkler S."/>
            <person name="Tracey A."/>
            <person name="Sims Y."/>
            <person name="Howe K."/>
            <person name="Rhie A."/>
            <person name="Formenti G."/>
            <person name="Durbin R."/>
            <person name="Fedrigo O."/>
            <person name="Jarvis E.D."/>
        </authorList>
    </citation>
    <scope>NUCLEOTIDE SEQUENCE [LARGE SCALE GENOMIC DNA]</scope>
</reference>
<reference evidence="11" key="2">
    <citation type="submission" date="2025-08" db="UniProtKB">
        <authorList>
            <consortium name="Ensembl"/>
        </authorList>
    </citation>
    <scope>IDENTIFICATION</scope>
</reference>
<evidence type="ECO:0000313" key="11">
    <source>
        <dbReference type="Ensembl" id="ENSELUP00000095033.1"/>
    </source>
</evidence>
<evidence type="ECO:0000256" key="3">
    <source>
        <dbReference type="ARBA" id="ARBA00022525"/>
    </source>
</evidence>
<dbReference type="GO" id="GO:0005184">
    <property type="term" value="F:neuropeptide hormone activity"/>
    <property type="evidence" value="ECO:0007669"/>
    <property type="project" value="InterPro"/>
</dbReference>
<dbReference type="GO" id="GO:0005615">
    <property type="term" value="C:extracellular space"/>
    <property type="evidence" value="ECO:0007669"/>
    <property type="project" value="TreeGrafter"/>
</dbReference>
<dbReference type="RefSeq" id="XP_010882980.1">
    <property type="nucleotide sequence ID" value="XM_010884678.4"/>
</dbReference>
<evidence type="ECO:0000256" key="1">
    <source>
        <dbReference type="ARBA" id="ARBA00004613"/>
    </source>
</evidence>
<keyword evidence="4" id="KW-0765">Sulfation</keyword>
<feature type="chain" id="PRO_5044271011" description="Gastrin/cholecystokinin peptide hormone domain-containing protein" evidence="9">
    <location>
        <begin position="21"/>
        <end position="131"/>
    </location>
</feature>
<name>A0AAY5L111_ESOLU</name>
<dbReference type="InterPro" id="IPR001651">
    <property type="entry name" value="Gastrin/CCK"/>
</dbReference>
<keyword evidence="5" id="KW-0165">Cleavage on pair of basic residues</keyword>
<evidence type="ECO:0000256" key="9">
    <source>
        <dbReference type="SAM" id="SignalP"/>
    </source>
</evidence>
<feature type="compositionally biased region" description="Polar residues" evidence="8">
    <location>
        <begin position="52"/>
        <end position="62"/>
    </location>
</feature>
<proteinExistence type="inferred from homology"/>
<dbReference type="PROSITE" id="PS00259">
    <property type="entry name" value="GASTRIN"/>
    <property type="match status" value="1"/>
</dbReference>
<keyword evidence="12" id="KW-1185">Reference proteome</keyword>
<protein>
    <recommendedName>
        <fullName evidence="10">Gastrin/cholecystokinin peptide hormone domain-containing protein</fullName>
    </recommendedName>
</protein>
<keyword evidence="6" id="KW-0027">Amidation</keyword>
<accession>A0AAY5L111</accession>
<evidence type="ECO:0000313" key="12">
    <source>
        <dbReference type="Proteomes" id="UP000265140"/>
    </source>
</evidence>
<dbReference type="KEGG" id="els:105018885"/>
<dbReference type="AlphaFoldDB" id="A0AAY5L111"/>
<evidence type="ECO:0000256" key="7">
    <source>
        <dbReference type="RuleBase" id="RU004362"/>
    </source>
</evidence>
<dbReference type="PANTHER" id="PTHR10786:SF0">
    <property type="entry name" value="CHOLECYSTOKININ"/>
    <property type="match status" value="1"/>
</dbReference>
<keyword evidence="3" id="KW-0964">Secreted</keyword>
<dbReference type="GeneTree" id="ENSGT00390000003571"/>
<evidence type="ECO:0000259" key="10">
    <source>
        <dbReference type="Pfam" id="PF00918"/>
    </source>
</evidence>
<feature type="signal peptide" evidence="9">
    <location>
        <begin position="1"/>
        <end position="20"/>
    </location>
</feature>
<dbReference type="SMART" id="SM00029">
    <property type="entry name" value="GASTRIN"/>
    <property type="match status" value="1"/>
</dbReference>
<evidence type="ECO:0000256" key="8">
    <source>
        <dbReference type="SAM" id="MobiDB-lite"/>
    </source>
</evidence>
<dbReference type="GO" id="GO:0030424">
    <property type="term" value="C:axon"/>
    <property type="evidence" value="ECO:0007669"/>
    <property type="project" value="TreeGrafter"/>
</dbReference>